<dbReference type="AlphaFoldDB" id="A0A0E9WA57"/>
<protein>
    <submittedName>
        <fullName evidence="1">Uncharacterized protein</fullName>
    </submittedName>
</protein>
<name>A0A0E9WA57_ANGAN</name>
<sequence length="38" mass="4303">MTAIVFNPSTRSQINFSPSATLWRLVSTDRLEGLHEVK</sequence>
<evidence type="ECO:0000313" key="1">
    <source>
        <dbReference type="EMBL" id="JAH87259.1"/>
    </source>
</evidence>
<reference evidence="1" key="2">
    <citation type="journal article" date="2015" name="Fish Shellfish Immunol.">
        <title>Early steps in the European eel (Anguilla anguilla)-Vibrio vulnificus interaction in the gills: Role of the RtxA13 toxin.</title>
        <authorList>
            <person name="Callol A."/>
            <person name="Pajuelo D."/>
            <person name="Ebbesson L."/>
            <person name="Teles M."/>
            <person name="MacKenzie S."/>
            <person name="Amaro C."/>
        </authorList>
    </citation>
    <scope>NUCLEOTIDE SEQUENCE</scope>
</reference>
<organism evidence="1">
    <name type="scientific">Anguilla anguilla</name>
    <name type="common">European freshwater eel</name>
    <name type="synonym">Muraena anguilla</name>
    <dbReference type="NCBI Taxonomy" id="7936"/>
    <lineage>
        <taxon>Eukaryota</taxon>
        <taxon>Metazoa</taxon>
        <taxon>Chordata</taxon>
        <taxon>Craniata</taxon>
        <taxon>Vertebrata</taxon>
        <taxon>Euteleostomi</taxon>
        <taxon>Actinopterygii</taxon>
        <taxon>Neopterygii</taxon>
        <taxon>Teleostei</taxon>
        <taxon>Anguilliformes</taxon>
        <taxon>Anguillidae</taxon>
        <taxon>Anguilla</taxon>
    </lineage>
</organism>
<dbReference type="EMBL" id="GBXM01021318">
    <property type="protein sequence ID" value="JAH87259.1"/>
    <property type="molecule type" value="Transcribed_RNA"/>
</dbReference>
<reference evidence="1" key="1">
    <citation type="submission" date="2014-11" db="EMBL/GenBank/DDBJ databases">
        <authorList>
            <person name="Amaro Gonzalez C."/>
        </authorList>
    </citation>
    <scope>NUCLEOTIDE SEQUENCE</scope>
</reference>
<proteinExistence type="predicted"/>
<accession>A0A0E9WA57</accession>